<dbReference type="GO" id="GO:0000166">
    <property type="term" value="F:nucleotide binding"/>
    <property type="evidence" value="ECO:0007669"/>
    <property type="project" value="InterPro"/>
</dbReference>
<dbReference type="Gene3D" id="3.40.50.720">
    <property type="entry name" value="NAD(P)-binding Rossmann-like Domain"/>
    <property type="match status" value="1"/>
</dbReference>
<feature type="domain" description="Gfo/Idh/MocA-like oxidoreductase N-terminal" evidence="1">
    <location>
        <begin position="1"/>
        <end position="119"/>
    </location>
</feature>
<organism evidence="3 4">
    <name type="scientific">Vibrio algivorus</name>
    <dbReference type="NCBI Taxonomy" id="1667024"/>
    <lineage>
        <taxon>Bacteria</taxon>
        <taxon>Pseudomonadati</taxon>
        <taxon>Pseudomonadota</taxon>
        <taxon>Gammaproteobacteria</taxon>
        <taxon>Vibrionales</taxon>
        <taxon>Vibrionaceae</taxon>
        <taxon>Vibrio</taxon>
    </lineage>
</organism>
<dbReference type="SUPFAM" id="SSF55347">
    <property type="entry name" value="Glyceraldehyde-3-phosphate dehydrogenase-like, C-terminal domain"/>
    <property type="match status" value="1"/>
</dbReference>
<name>A0A557P022_9VIBR</name>
<evidence type="ECO:0000259" key="2">
    <source>
        <dbReference type="Pfam" id="PF21378"/>
    </source>
</evidence>
<dbReference type="InterPro" id="IPR048477">
    <property type="entry name" value="YceM-like_C"/>
</dbReference>
<dbReference type="Gene3D" id="3.30.360.10">
    <property type="entry name" value="Dihydrodipicolinate Reductase, domain 2"/>
    <property type="match status" value="1"/>
</dbReference>
<dbReference type="RefSeq" id="WP_144388828.1">
    <property type="nucleotide sequence ID" value="NZ_CANNCB010000038.1"/>
</dbReference>
<dbReference type="Proteomes" id="UP000319828">
    <property type="component" value="Unassembled WGS sequence"/>
</dbReference>
<comment type="caution">
    <text evidence="3">The sequence shown here is derived from an EMBL/GenBank/DDBJ whole genome shotgun (WGS) entry which is preliminary data.</text>
</comment>
<dbReference type="PANTHER" id="PTHR43708:SF4">
    <property type="entry name" value="OXIDOREDUCTASE YCEM-RELATED"/>
    <property type="match status" value="1"/>
</dbReference>
<dbReference type="InterPro" id="IPR036291">
    <property type="entry name" value="NAD(P)-bd_dom_sf"/>
</dbReference>
<proteinExistence type="predicted"/>
<dbReference type="AlphaFoldDB" id="A0A557P022"/>
<evidence type="ECO:0000313" key="3">
    <source>
        <dbReference type="EMBL" id="TVO34016.1"/>
    </source>
</evidence>
<dbReference type="SUPFAM" id="SSF51735">
    <property type="entry name" value="NAD(P)-binding Rossmann-fold domains"/>
    <property type="match status" value="1"/>
</dbReference>
<dbReference type="Pfam" id="PF21378">
    <property type="entry name" value="YceM-like_C"/>
    <property type="match status" value="1"/>
</dbReference>
<reference evidence="3 4" key="1">
    <citation type="submission" date="2019-07" db="EMBL/GenBank/DDBJ databases">
        <title>The draft genome sequence of Vibrio algivorus M1486.</title>
        <authorList>
            <person name="Meng X."/>
        </authorList>
    </citation>
    <scope>NUCLEOTIDE SEQUENCE [LARGE SCALE GENOMIC DNA]</scope>
    <source>
        <strain evidence="3 4">M1486</strain>
    </source>
</reference>
<gene>
    <name evidence="3" type="ORF">FOF44_14195</name>
</gene>
<feature type="domain" description="YceM-like C-terminal" evidence="2">
    <location>
        <begin position="143"/>
        <end position="228"/>
    </location>
</feature>
<protein>
    <submittedName>
        <fullName evidence="3">Gfo/Idh/MocA family oxidoreductase</fullName>
    </submittedName>
</protein>
<accession>A0A557P022</accession>
<evidence type="ECO:0000313" key="4">
    <source>
        <dbReference type="Proteomes" id="UP000319828"/>
    </source>
</evidence>
<dbReference type="Pfam" id="PF01408">
    <property type="entry name" value="GFO_IDH_MocA"/>
    <property type="match status" value="1"/>
</dbReference>
<sequence>MKIALIGLGSIAQKAYLPFITQIEGVEWVLCTRNADILQGLATKYNVREYYSDYRQLIHAGVDAVMIHSATSSHKDMASFFLSQRIATFVDKPLVDNGHDCEALYELAQRNNTPLYVGFNRRHIPLFNQHLVGVQSGMPLNPLHSLRWEKHRFNQPGDVRTFIFDDFIHPLDSVNIFAQANITNMHIATQWSHNQQLASINVQWQQQGSLLNASMNRMFGQTQERVSADFANQSYEFRGFMEGTLWQDDNAQQLQTKDWMPMLATKGFDNMVQEWLGVVKTGRMPSALVERNIASHLLADALCQHVLKQQTRKVH</sequence>
<dbReference type="EMBL" id="VMKJ01000034">
    <property type="protein sequence ID" value="TVO34016.1"/>
    <property type="molecule type" value="Genomic_DNA"/>
</dbReference>
<dbReference type="OrthoDB" id="9781031at2"/>
<evidence type="ECO:0000259" key="1">
    <source>
        <dbReference type="Pfam" id="PF01408"/>
    </source>
</evidence>
<dbReference type="PANTHER" id="PTHR43708">
    <property type="entry name" value="CONSERVED EXPRESSED OXIDOREDUCTASE (EUROFUNG)"/>
    <property type="match status" value="1"/>
</dbReference>
<dbReference type="InterPro" id="IPR000683">
    <property type="entry name" value="Gfo/Idh/MocA-like_OxRdtase_N"/>
</dbReference>
<dbReference type="InterPro" id="IPR051317">
    <property type="entry name" value="Gfo/Idh/MocA_oxidoreduct"/>
</dbReference>